<dbReference type="InterPro" id="IPR029017">
    <property type="entry name" value="Enolase-like_N"/>
</dbReference>
<dbReference type="InterPro" id="IPR034603">
    <property type="entry name" value="Dipeptide_epimerase"/>
</dbReference>
<accession>A0A1C4AS40</accession>
<feature type="binding site" evidence="6">
    <location>
        <position position="199"/>
    </location>
    <ligand>
        <name>Mg(2+)</name>
        <dbReference type="ChEBI" id="CHEBI:18420"/>
    </ligand>
</feature>
<keyword evidence="3 6" id="KW-0460">Magnesium</keyword>
<sequence length="325" mass="35082">MELSVTHERWPLRQAFTIARGSRTVADVVAVALTVNGVTGRGECLPYARYGESVESVIAQIEQMRAALANGMTRDTLQLALPAGAARNALDCAFWDLECKRAGQTIWQRTASQPPRHLQTAYTLSLDTPEKMQQAARENAWRPLLKLKLADNQDGARVAAVREGAPHARLIVDANEGWDEHLYLHQATALGKLGVTLIEQPLPAGKDAVLAQLPHPVPLCADESCHDVASLARIAGCYEMINIKLDKSGGLTEALRLKAEARRLGLQVMVGCMVATSLSMAPAVVVAQGASVVDLDGPLLLAKDREHGLHYEGSELFPPTPALWG</sequence>
<evidence type="ECO:0000256" key="6">
    <source>
        <dbReference type="PIRSR" id="PIRSR634603-3"/>
    </source>
</evidence>
<dbReference type="AlphaFoldDB" id="A0A1C4AS40"/>
<comment type="similarity">
    <text evidence="1 7">Belongs to the mandelate racemase/muconate lactonizing enzyme family.</text>
</comment>
<feature type="binding site" evidence="6">
    <location>
        <position position="173"/>
    </location>
    <ligand>
        <name>Mg(2+)</name>
        <dbReference type="ChEBI" id="CHEBI:18420"/>
    </ligand>
</feature>
<dbReference type="SMART" id="SM00922">
    <property type="entry name" value="MR_MLE"/>
    <property type="match status" value="1"/>
</dbReference>
<dbReference type="NCBIfam" id="NF011708">
    <property type="entry name" value="PRK15129.1"/>
    <property type="match status" value="1"/>
</dbReference>
<comment type="cofactor">
    <cofactor evidence="6 7">
        <name>Mg(2+)</name>
        <dbReference type="ChEBI" id="CHEBI:18420"/>
    </cofactor>
    <text evidence="6 7">Binds 1 Mg(2+) ion per subunit.</text>
</comment>
<keyword evidence="10" id="KW-1185">Reference proteome</keyword>
<dbReference type="SUPFAM" id="SSF54826">
    <property type="entry name" value="Enolase N-terminal domain-like"/>
    <property type="match status" value="1"/>
</dbReference>
<dbReference type="RefSeq" id="WP_061497313.1">
    <property type="nucleotide sequence ID" value="NZ_CP115659.1"/>
</dbReference>
<dbReference type="Proteomes" id="UP000198975">
    <property type="component" value="Unassembled WGS sequence"/>
</dbReference>
<dbReference type="SFLD" id="SFLDS00001">
    <property type="entry name" value="Enolase"/>
    <property type="match status" value="1"/>
</dbReference>
<evidence type="ECO:0000256" key="5">
    <source>
        <dbReference type="PIRSR" id="PIRSR634603-1"/>
    </source>
</evidence>
<evidence type="ECO:0000256" key="7">
    <source>
        <dbReference type="RuleBase" id="RU366006"/>
    </source>
</evidence>
<dbReference type="OrthoDB" id="9782675at2"/>
<proteinExistence type="inferred from homology"/>
<dbReference type="SFLD" id="SFLDF00010">
    <property type="entry name" value="dipeptide_epimerase"/>
    <property type="match status" value="1"/>
</dbReference>
<dbReference type="InterPro" id="IPR013342">
    <property type="entry name" value="Mandelate_racemase_C"/>
</dbReference>
<organism evidence="9 10">
    <name type="scientific">Kosakonia oryzendophytica</name>
    <dbReference type="NCBI Taxonomy" id="1005665"/>
    <lineage>
        <taxon>Bacteria</taxon>
        <taxon>Pseudomonadati</taxon>
        <taxon>Pseudomonadota</taxon>
        <taxon>Gammaproteobacteria</taxon>
        <taxon>Enterobacterales</taxon>
        <taxon>Enterobacteriaceae</taxon>
        <taxon>Kosakonia</taxon>
    </lineage>
</organism>
<dbReference type="CDD" id="cd03319">
    <property type="entry name" value="L-Ala-DL-Glu_epimerase"/>
    <property type="match status" value="1"/>
</dbReference>
<dbReference type="EC" id="5.1.1.-" evidence="7"/>
<feature type="active site" description="Proton acceptor; specific for (R)-substrate epimerization" evidence="5">
    <location>
        <position position="148"/>
    </location>
</feature>
<feature type="active site" description="Proton acceptor; specific for (S)-substrate epimerization" evidence="5">
    <location>
        <position position="244"/>
    </location>
</feature>
<evidence type="ECO:0000256" key="3">
    <source>
        <dbReference type="ARBA" id="ARBA00022842"/>
    </source>
</evidence>
<dbReference type="InterPro" id="IPR034593">
    <property type="entry name" value="DgoD-like"/>
</dbReference>
<dbReference type="SUPFAM" id="SSF51604">
    <property type="entry name" value="Enolase C-terminal domain-like"/>
    <property type="match status" value="1"/>
</dbReference>
<evidence type="ECO:0000313" key="10">
    <source>
        <dbReference type="Proteomes" id="UP000198975"/>
    </source>
</evidence>
<keyword evidence="4 7" id="KW-0413">Isomerase</keyword>
<dbReference type="GO" id="GO:0016855">
    <property type="term" value="F:racemase and epimerase activity, acting on amino acids and derivatives"/>
    <property type="evidence" value="ECO:0007669"/>
    <property type="project" value="UniProtKB-UniRule"/>
</dbReference>
<protein>
    <recommendedName>
        <fullName evidence="7">Dipeptide epimerase</fullName>
        <ecNumber evidence="7">5.1.1.-</ecNumber>
    </recommendedName>
</protein>
<dbReference type="InterPro" id="IPR036849">
    <property type="entry name" value="Enolase-like_C_sf"/>
</dbReference>
<dbReference type="PANTHER" id="PTHR48080:SF3">
    <property type="entry name" value="ENOLASE SUPERFAMILY MEMBER DDB_G0284701"/>
    <property type="match status" value="1"/>
</dbReference>
<dbReference type="Pfam" id="PF02746">
    <property type="entry name" value="MR_MLE_N"/>
    <property type="match status" value="1"/>
</dbReference>
<evidence type="ECO:0000259" key="8">
    <source>
        <dbReference type="SMART" id="SM00922"/>
    </source>
</evidence>
<dbReference type="InterPro" id="IPR013341">
    <property type="entry name" value="Mandelate_racemase_N_dom"/>
</dbReference>
<keyword evidence="2 6" id="KW-0479">Metal-binding</keyword>
<name>A0A1C4AS40_9ENTR</name>
<dbReference type="PANTHER" id="PTHR48080">
    <property type="entry name" value="D-GALACTONATE DEHYDRATASE-RELATED"/>
    <property type="match status" value="1"/>
</dbReference>
<dbReference type="GO" id="GO:0046872">
    <property type="term" value="F:metal ion binding"/>
    <property type="evidence" value="ECO:0007669"/>
    <property type="project" value="UniProtKB-KW"/>
</dbReference>
<evidence type="ECO:0000256" key="2">
    <source>
        <dbReference type="ARBA" id="ARBA00022723"/>
    </source>
</evidence>
<dbReference type="InterPro" id="IPR029065">
    <property type="entry name" value="Enolase_C-like"/>
</dbReference>
<dbReference type="EMBL" id="FMAY01000003">
    <property type="protein sequence ID" value="SCB97377.1"/>
    <property type="molecule type" value="Genomic_DNA"/>
</dbReference>
<evidence type="ECO:0000256" key="1">
    <source>
        <dbReference type="ARBA" id="ARBA00008031"/>
    </source>
</evidence>
<evidence type="ECO:0000313" key="9">
    <source>
        <dbReference type="EMBL" id="SCB97377.1"/>
    </source>
</evidence>
<dbReference type="Pfam" id="PF13378">
    <property type="entry name" value="MR_MLE_C"/>
    <property type="match status" value="1"/>
</dbReference>
<reference evidence="10" key="1">
    <citation type="submission" date="2016-08" db="EMBL/GenBank/DDBJ databases">
        <authorList>
            <person name="Varghese N."/>
            <person name="Submissions Spin"/>
        </authorList>
    </citation>
    <scope>NUCLEOTIDE SEQUENCE [LARGE SCALE GENOMIC DNA]</scope>
    <source>
        <strain evidence="10">REICA_082</strain>
    </source>
</reference>
<feature type="domain" description="Mandelate racemase/muconate lactonizing enzyme C-terminal" evidence="8">
    <location>
        <begin position="129"/>
        <end position="220"/>
    </location>
</feature>
<dbReference type="Gene3D" id="3.30.390.10">
    <property type="entry name" value="Enolase-like, N-terminal domain"/>
    <property type="match status" value="1"/>
</dbReference>
<feature type="binding site" evidence="6">
    <location>
        <position position="222"/>
    </location>
    <ligand>
        <name>Mg(2+)</name>
        <dbReference type="ChEBI" id="CHEBI:18420"/>
    </ligand>
</feature>
<evidence type="ECO:0000256" key="4">
    <source>
        <dbReference type="ARBA" id="ARBA00023235"/>
    </source>
</evidence>
<dbReference type="Gene3D" id="3.20.20.120">
    <property type="entry name" value="Enolase-like C-terminal domain"/>
    <property type="match status" value="1"/>
</dbReference>
<dbReference type="NCBIfam" id="NF042940">
    <property type="entry name" value="racemase_DgcA"/>
    <property type="match status" value="1"/>
</dbReference>
<dbReference type="SFLD" id="SFLDG00180">
    <property type="entry name" value="muconate_cycloisomerase"/>
    <property type="match status" value="1"/>
</dbReference>
<gene>
    <name evidence="9" type="ORF">GA0061071_103284</name>
</gene>